<keyword evidence="2" id="KW-1185">Reference proteome</keyword>
<name>A0A6P5HDY8_ANACO</name>
<gene>
    <name evidence="3" type="primary">LOC109727702</name>
</gene>
<dbReference type="PANTHER" id="PTHR24299">
    <property type="entry name" value="CYTOCHROME P450 FAMILY 1"/>
    <property type="match status" value="1"/>
</dbReference>
<dbReference type="OrthoDB" id="1055148at2759"/>
<dbReference type="GeneID" id="109727702"/>
<organism evidence="2 3">
    <name type="scientific">Ananas comosus</name>
    <name type="common">Pineapple</name>
    <name type="synonym">Ananas ananas</name>
    <dbReference type="NCBI Taxonomy" id="4615"/>
    <lineage>
        <taxon>Eukaryota</taxon>
        <taxon>Viridiplantae</taxon>
        <taxon>Streptophyta</taxon>
        <taxon>Embryophyta</taxon>
        <taxon>Tracheophyta</taxon>
        <taxon>Spermatophyta</taxon>
        <taxon>Magnoliopsida</taxon>
        <taxon>Liliopsida</taxon>
        <taxon>Poales</taxon>
        <taxon>Bromeliaceae</taxon>
        <taxon>Bromelioideae</taxon>
        <taxon>Ananas</taxon>
    </lineage>
</organism>
<dbReference type="AlphaFoldDB" id="A0A6P5HDY8"/>
<dbReference type="Gene3D" id="1.10.630.10">
    <property type="entry name" value="Cytochrome P450"/>
    <property type="match status" value="1"/>
</dbReference>
<dbReference type="InterPro" id="IPR036396">
    <property type="entry name" value="Cyt_P450_sf"/>
</dbReference>
<protein>
    <submittedName>
        <fullName evidence="3">Oryzalexin E synthase-like</fullName>
    </submittedName>
</protein>
<dbReference type="GO" id="GO:0016705">
    <property type="term" value="F:oxidoreductase activity, acting on paired donors, with incorporation or reduction of molecular oxygen"/>
    <property type="evidence" value="ECO:0007669"/>
    <property type="project" value="InterPro"/>
</dbReference>
<dbReference type="GO" id="GO:0004497">
    <property type="term" value="F:monooxygenase activity"/>
    <property type="evidence" value="ECO:0007669"/>
    <property type="project" value="InterPro"/>
</dbReference>
<feature type="signal peptide" evidence="1">
    <location>
        <begin position="1"/>
        <end position="22"/>
    </location>
</feature>
<proteinExistence type="predicted"/>
<evidence type="ECO:0000256" key="1">
    <source>
        <dbReference type="SAM" id="SignalP"/>
    </source>
</evidence>
<evidence type="ECO:0000313" key="3">
    <source>
        <dbReference type="RefSeq" id="XP_020113478.1"/>
    </source>
</evidence>
<keyword evidence="1" id="KW-0732">Signal</keyword>
<dbReference type="Pfam" id="PF00067">
    <property type="entry name" value="p450"/>
    <property type="match status" value="1"/>
</dbReference>
<feature type="chain" id="PRO_5027864286" evidence="1">
    <location>
        <begin position="23"/>
        <end position="179"/>
    </location>
</feature>
<reference evidence="3" key="2">
    <citation type="submission" date="2025-08" db="UniProtKB">
        <authorList>
            <consortium name="RefSeq"/>
        </authorList>
    </citation>
    <scope>IDENTIFICATION</scope>
    <source>
        <tissue evidence="3">Leaf</tissue>
    </source>
</reference>
<dbReference type="GO" id="GO:0020037">
    <property type="term" value="F:heme binding"/>
    <property type="evidence" value="ECO:0007669"/>
    <property type="project" value="InterPro"/>
</dbReference>
<dbReference type="Proteomes" id="UP000515123">
    <property type="component" value="Linkage group 2"/>
</dbReference>
<accession>A0A6P5HDY8</accession>
<dbReference type="PANTHER" id="PTHR24299:SF59">
    <property type="entry name" value="CYTOCHROME P450 SUPERFAMILY PROTEIN"/>
    <property type="match status" value="1"/>
</dbReference>
<dbReference type="SUPFAM" id="SSF48264">
    <property type="entry name" value="Cytochrome P450"/>
    <property type="match status" value="1"/>
</dbReference>
<dbReference type="InterPro" id="IPR001128">
    <property type="entry name" value="Cyt_P450"/>
</dbReference>
<dbReference type="GO" id="GO:0005506">
    <property type="term" value="F:iron ion binding"/>
    <property type="evidence" value="ECO:0007669"/>
    <property type="project" value="InterPro"/>
</dbReference>
<reference evidence="2" key="1">
    <citation type="journal article" date="2015" name="Nat. Genet.">
        <title>The pineapple genome and the evolution of CAM photosynthesis.</title>
        <authorList>
            <person name="Ming R."/>
            <person name="VanBuren R."/>
            <person name="Wai C.M."/>
            <person name="Tang H."/>
            <person name="Schatz M.C."/>
            <person name="Bowers J.E."/>
            <person name="Lyons E."/>
            <person name="Wang M.L."/>
            <person name="Chen J."/>
            <person name="Biggers E."/>
            <person name="Zhang J."/>
            <person name="Huang L."/>
            <person name="Zhang L."/>
            <person name="Miao W."/>
            <person name="Zhang J."/>
            <person name="Ye Z."/>
            <person name="Miao C."/>
            <person name="Lin Z."/>
            <person name="Wang H."/>
            <person name="Zhou H."/>
            <person name="Yim W.C."/>
            <person name="Priest H.D."/>
            <person name="Zheng C."/>
            <person name="Woodhouse M."/>
            <person name="Edger P.P."/>
            <person name="Guyot R."/>
            <person name="Guo H.B."/>
            <person name="Guo H."/>
            <person name="Zheng G."/>
            <person name="Singh R."/>
            <person name="Sharma A."/>
            <person name="Min X."/>
            <person name="Zheng Y."/>
            <person name="Lee H."/>
            <person name="Gurtowski J."/>
            <person name="Sedlazeck F.J."/>
            <person name="Harkess A."/>
            <person name="McKain M.R."/>
            <person name="Liao Z."/>
            <person name="Fang J."/>
            <person name="Liu J."/>
            <person name="Zhang X."/>
            <person name="Zhang Q."/>
            <person name="Hu W."/>
            <person name="Qin Y."/>
            <person name="Wang K."/>
            <person name="Chen L.Y."/>
            <person name="Shirley N."/>
            <person name="Lin Y.R."/>
            <person name="Liu L.Y."/>
            <person name="Hernandez A.G."/>
            <person name="Wright C.L."/>
            <person name="Bulone V."/>
            <person name="Tuskan G.A."/>
            <person name="Heath K."/>
            <person name="Zee F."/>
            <person name="Moore P.H."/>
            <person name="Sunkar R."/>
            <person name="Leebens-Mack J.H."/>
            <person name="Mockler T."/>
            <person name="Bennetzen J.L."/>
            <person name="Freeling M."/>
            <person name="Sankoff D."/>
            <person name="Paterson A.H."/>
            <person name="Zhu X."/>
            <person name="Yang X."/>
            <person name="Smith J.A."/>
            <person name="Cushman J.C."/>
            <person name="Paull R.E."/>
            <person name="Yu Q."/>
        </authorList>
    </citation>
    <scope>NUCLEOTIDE SEQUENCE [LARGE SCALE GENOMIC DNA]</scope>
    <source>
        <strain evidence="2">cv. F153</strain>
    </source>
</reference>
<dbReference type="RefSeq" id="XP_020113478.1">
    <property type="nucleotide sequence ID" value="XM_020257889.1"/>
</dbReference>
<sequence>MESTISLIWILLTLSFLYLVKRKLSTGARKTAALPLPLPPGPTPLPIIGNILDVGAQPHRSLARLTRVYGLVMSVRLGMTTTVVVSSPAAAREDLQKKDQALSARWVPDTARALSHHETTIWLPSADPLRKHLRAVIVTDIFSHRSLDAMRAMRQRQARELIANLRRRTGNNPYSLIRE</sequence>
<evidence type="ECO:0000313" key="2">
    <source>
        <dbReference type="Proteomes" id="UP000515123"/>
    </source>
</evidence>